<name>A0A6G1IBM9_9PLEO</name>
<gene>
    <name evidence="1" type="ORF">K458DRAFT_492974</name>
</gene>
<keyword evidence="2" id="KW-1185">Reference proteome</keyword>
<reference evidence="1" key="1">
    <citation type="journal article" date="2020" name="Stud. Mycol.">
        <title>101 Dothideomycetes genomes: a test case for predicting lifestyles and emergence of pathogens.</title>
        <authorList>
            <person name="Haridas S."/>
            <person name="Albert R."/>
            <person name="Binder M."/>
            <person name="Bloem J."/>
            <person name="Labutti K."/>
            <person name="Salamov A."/>
            <person name="Andreopoulos B."/>
            <person name="Baker S."/>
            <person name="Barry K."/>
            <person name="Bills G."/>
            <person name="Bluhm B."/>
            <person name="Cannon C."/>
            <person name="Castanera R."/>
            <person name="Culley D."/>
            <person name="Daum C."/>
            <person name="Ezra D."/>
            <person name="Gonzalez J."/>
            <person name="Henrissat B."/>
            <person name="Kuo A."/>
            <person name="Liang C."/>
            <person name="Lipzen A."/>
            <person name="Lutzoni F."/>
            <person name="Magnuson J."/>
            <person name="Mondo S."/>
            <person name="Nolan M."/>
            <person name="Ohm R."/>
            <person name="Pangilinan J."/>
            <person name="Park H.-J."/>
            <person name="Ramirez L."/>
            <person name="Alfaro M."/>
            <person name="Sun H."/>
            <person name="Tritt A."/>
            <person name="Yoshinaga Y."/>
            <person name="Zwiers L.-H."/>
            <person name="Turgeon B."/>
            <person name="Goodwin S."/>
            <person name="Spatafora J."/>
            <person name="Crous P."/>
            <person name="Grigoriev I."/>
        </authorList>
    </citation>
    <scope>NUCLEOTIDE SEQUENCE</scope>
    <source>
        <strain evidence="1">CBS 122367</strain>
    </source>
</reference>
<sequence>MATNPTSKARSKVRFYFESEIFYAATSKDITPYLAARRQAARVGPVPFVVIASISGDPKWFSDSISKIFLSPKSGPLLDILYVQKWERGTVVLPTIKKDLQCINFFMQYPIIEKAKSDVKFCPVTTRAYALRSSSPVVLMVCRDNEVPERLQKQCVSTN</sequence>
<organism evidence="1 2">
    <name type="scientific">Lentithecium fluviatile CBS 122367</name>
    <dbReference type="NCBI Taxonomy" id="1168545"/>
    <lineage>
        <taxon>Eukaryota</taxon>
        <taxon>Fungi</taxon>
        <taxon>Dikarya</taxon>
        <taxon>Ascomycota</taxon>
        <taxon>Pezizomycotina</taxon>
        <taxon>Dothideomycetes</taxon>
        <taxon>Pleosporomycetidae</taxon>
        <taxon>Pleosporales</taxon>
        <taxon>Massarineae</taxon>
        <taxon>Lentitheciaceae</taxon>
        <taxon>Lentithecium</taxon>
    </lineage>
</organism>
<evidence type="ECO:0000313" key="2">
    <source>
        <dbReference type="Proteomes" id="UP000799291"/>
    </source>
</evidence>
<proteinExistence type="predicted"/>
<evidence type="ECO:0000313" key="1">
    <source>
        <dbReference type="EMBL" id="KAF2675606.1"/>
    </source>
</evidence>
<dbReference type="EMBL" id="MU005662">
    <property type="protein sequence ID" value="KAF2675606.1"/>
    <property type="molecule type" value="Genomic_DNA"/>
</dbReference>
<dbReference type="Proteomes" id="UP000799291">
    <property type="component" value="Unassembled WGS sequence"/>
</dbReference>
<dbReference type="AlphaFoldDB" id="A0A6G1IBM9"/>
<dbReference type="OrthoDB" id="3796591at2759"/>
<accession>A0A6G1IBM9</accession>
<protein>
    <submittedName>
        <fullName evidence="1">Uncharacterized protein</fullName>
    </submittedName>
</protein>